<comment type="caution">
    <text evidence="4">The sequence shown here is derived from an EMBL/GenBank/DDBJ whole genome shotgun (WGS) entry which is preliminary data.</text>
</comment>
<dbReference type="CDD" id="cd04622">
    <property type="entry name" value="CBS_pair_HRP1_like"/>
    <property type="match status" value="1"/>
</dbReference>
<gene>
    <name evidence="4" type="ORF">GGR17_002609</name>
</gene>
<dbReference type="PANTHER" id="PTHR43080">
    <property type="entry name" value="CBS DOMAIN-CONTAINING PROTEIN CBSX3, MITOCHONDRIAL"/>
    <property type="match status" value="1"/>
</dbReference>
<dbReference type="AlphaFoldDB" id="A0A840CC98"/>
<reference evidence="4" key="1">
    <citation type="submission" date="2020-08" db="EMBL/GenBank/DDBJ databases">
        <title>Genomic Encyclopedia of Type Strains, Phase IV (KMG-IV): sequencing the most valuable type-strain genomes for metagenomic binning, comparative biology and taxonomic classification.</title>
        <authorList>
            <person name="Goeker M."/>
        </authorList>
    </citation>
    <scope>NUCLEOTIDE SEQUENCE [LARGE SCALE GENOMIC DNA]</scope>
    <source>
        <strain evidence="4">DSM 105040</strain>
    </source>
</reference>
<sequence>MKVSEIMSRHPITVAPDQTLGEAAELMQRIDAGFLPVGQDDRLVGMLTDRDIAIRGIGAGKGPDARVSDAMTKDVRYCFENDEIEAVARNMGDQQVRRVPVVDEGKRLVGVLSVGDIAVRRDALTAGTTLEDIAQPAGSHD</sequence>
<accession>A0A840CC98</accession>
<dbReference type="RefSeq" id="WP_054539929.1">
    <property type="nucleotide sequence ID" value="NZ_JACIEQ010000003.1"/>
</dbReference>
<proteinExistence type="predicted"/>
<evidence type="ECO:0000256" key="1">
    <source>
        <dbReference type="ARBA" id="ARBA00023122"/>
    </source>
</evidence>
<dbReference type="EMBL" id="JACIEQ010000003">
    <property type="protein sequence ID" value="MBB4022790.1"/>
    <property type="molecule type" value="Genomic_DNA"/>
</dbReference>
<name>A0A840CC98_9RHOB</name>
<feature type="domain" description="CBS" evidence="3">
    <location>
        <begin position="7"/>
        <end position="65"/>
    </location>
</feature>
<evidence type="ECO:0000313" key="4">
    <source>
        <dbReference type="EMBL" id="MBB4022790.1"/>
    </source>
</evidence>
<dbReference type="InterPro" id="IPR046342">
    <property type="entry name" value="CBS_dom_sf"/>
</dbReference>
<dbReference type="PROSITE" id="PS51371">
    <property type="entry name" value="CBS"/>
    <property type="match status" value="2"/>
</dbReference>
<keyword evidence="1 2" id="KW-0129">CBS domain</keyword>
<evidence type="ECO:0000256" key="2">
    <source>
        <dbReference type="PROSITE-ProRule" id="PRU00703"/>
    </source>
</evidence>
<protein>
    <submittedName>
        <fullName evidence="4">CBS domain-containing protein</fullName>
    </submittedName>
</protein>
<dbReference type="InterPro" id="IPR051257">
    <property type="entry name" value="Diverse_CBS-Domain"/>
</dbReference>
<dbReference type="SUPFAM" id="SSF54631">
    <property type="entry name" value="CBS-domain pair"/>
    <property type="match status" value="1"/>
</dbReference>
<organism evidence="4 5">
    <name type="scientific">Actibacterium naphthalenivorans</name>
    <dbReference type="NCBI Taxonomy" id="1614693"/>
    <lineage>
        <taxon>Bacteria</taxon>
        <taxon>Pseudomonadati</taxon>
        <taxon>Pseudomonadota</taxon>
        <taxon>Alphaproteobacteria</taxon>
        <taxon>Rhodobacterales</taxon>
        <taxon>Roseobacteraceae</taxon>
        <taxon>Actibacterium</taxon>
    </lineage>
</organism>
<dbReference type="Gene3D" id="3.10.580.10">
    <property type="entry name" value="CBS-domain"/>
    <property type="match status" value="1"/>
</dbReference>
<evidence type="ECO:0000313" key="5">
    <source>
        <dbReference type="Proteomes" id="UP000585681"/>
    </source>
</evidence>
<dbReference type="Pfam" id="PF00571">
    <property type="entry name" value="CBS"/>
    <property type="match status" value="2"/>
</dbReference>
<evidence type="ECO:0000259" key="3">
    <source>
        <dbReference type="PROSITE" id="PS51371"/>
    </source>
</evidence>
<feature type="domain" description="CBS" evidence="3">
    <location>
        <begin position="71"/>
        <end position="130"/>
    </location>
</feature>
<dbReference type="InterPro" id="IPR000644">
    <property type="entry name" value="CBS_dom"/>
</dbReference>
<keyword evidence="5" id="KW-1185">Reference proteome</keyword>
<dbReference type="PANTHER" id="PTHR43080:SF2">
    <property type="entry name" value="CBS DOMAIN-CONTAINING PROTEIN"/>
    <property type="match status" value="1"/>
</dbReference>
<dbReference type="SMART" id="SM00116">
    <property type="entry name" value="CBS"/>
    <property type="match status" value="2"/>
</dbReference>
<dbReference type="Proteomes" id="UP000585681">
    <property type="component" value="Unassembled WGS sequence"/>
</dbReference>